<name>A0ABY7J0M8_STRNI</name>
<evidence type="ECO:0000313" key="2">
    <source>
        <dbReference type="Proteomes" id="UP001210169"/>
    </source>
</evidence>
<dbReference type="NCBIfam" id="TIGR04062">
    <property type="entry name" value="dnd_assoc_4"/>
    <property type="match status" value="1"/>
</dbReference>
<protein>
    <submittedName>
        <fullName evidence="1">DNA phosphorothioation-associated protein 4</fullName>
    </submittedName>
</protein>
<dbReference type="Proteomes" id="UP001210169">
    <property type="component" value="Chromosome"/>
</dbReference>
<dbReference type="GeneID" id="301332294"/>
<gene>
    <name evidence="1" type="ORF">STRNI_003123</name>
</gene>
<accession>A0ABY7J0M8</accession>
<dbReference type="EMBL" id="CP114203">
    <property type="protein sequence ID" value="WAU04817.1"/>
    <property type="molecule type" value="Genomic_DNA"/>
</dbReference>
<reference evidence="1 2" key="1">
    <citation type="submission" date="2022-12" db="EMBL/GenBank/DDBJ databases">
        <authorList>
            <person name="Ruckert C."/>
            <person name="Busche T."/>
            <person name="Kalinowski J."/>
            <person name="Wittmann C."/>
        </authorList>
    </citation>
    <scope>NUCLEOTIDE SEQUENCE [LARGE SCALE GENOMIC DNA]</scope>
    <source>
        <strain evidence="1 2">DSM 40276</strain>
    </source>
</reference>
<dbReference type="RefSeq" id="WP_277411418.1">
    <property type="nucleotide sequence ID" value="NZ_CP114203.1"/>
</dbReference>
<sequence>MAAVDRFRRPSTHEKLLVELTEKKTGPFGTLVEAMMFAAVLGRRKGRREPFEQHDEPIRLALMEGRLYGDVLLDMLAAVEEENDPKILADDRLPDRILIFEEYANGGLGYLQAEINRQPNEDLDAIVAALIIEALQAPQETGEDDIGHLLTSASLNW</sequence>
<dbReference type="InterPro" id="IPR023983">
    <property type="entry name" value="DNA_S_mod_dnd_assoc_4"/>
</dbReference>
<organism evidence="1 2">
    <name type="scientific">Streptomyces nigrescens</name>
    <dbReference type="NCBI Taxonomy" id="1920"/>
    <lineage>
        <taxon>Bacteria</taxon>
        <taxon>Bacillati</taxon>
        <taxon>Actinomycetota</taxon>
        <taxon>Actinomycetes</taxon>
        <taxon>Kitasatosporales</taxon>
        <taxon>Streptomycetaceae</taxon>
        <taxon>Streptomyces</taxon>
    </lineage>
</organism>
<keyword evidence="2" id="KW-1185">Reference proteome</keyword>
<evidence type="ECO:0000313" key="1">
    <source>
        <dbReference type="EMBL" id="WAU04817.1"/>
    </source>
</evidence>
<proteinExistence type="predicted"/>